<accession>A0AAE0YVT6</accession>
<protein>
    <recommendedName>
        <fullName evidence="5">Alpha-type protein kinase domain-containing protein</fullName>
    </recommendedName>
</protein>
<dbReference type="AlphaFoldDB" id="A0AAE0YVT6"/>
<evidence type="ECO:0000259" key="5">
    <source>
        <dbReference type="PROSITE" id="PS51158"/>
    </source>
</evidence>
<dbReference type="Pfam" id="PF02816">
    <property type="entry name" value="Alpha_kinase"/>
    <property type="match status" value="1"/>
</dbReference>
<organism evidence="6 7">
    <name type="scientific">Elysia crispata</name>
    <name type="common">lettuce slug</name>
    <dbReference type="NCBI Taxonomy" id="231223"/>
    <lineage>
        <taxon>Eukaryota</taxon>
        <taxon>Metazoa</taxon>
        <taxon>Spiralia</taxon>
        <taxon>Lophotrochozoa</taxon>
        <taxon>Mollusca</taxon>
        <taxon>Gastropoda</taxon>
        <taxon>Heterobranchia</taxon>
        <taxon>Euthyneura</taxon>
        <taxon>Panpulmonata</taxon>
        <taxon>Sacoglossa</taxon>
        <taxon>Placobranchoidea</taxon>
        <taxon>Plakobranchidae</taxon>
        <taxon>Elysia</taxon>
    </lineage>
</organism>
<dbReference type="InterPro" id="IPR011009">
    <property type="entry name" value="Kinase-like_dom_sf"/>
</dbReference>
<evidence type="ECO:0000256" key="2">
    <source>
        <dbReference type="ARBA" id="ARBA00022679"/>
    </source>
</evidence>
<dbReference type="SMART" id="SM00811">
    <property type="entry name" value="Alpha_kinase"/>
    <property type="match status" value="1"/>
</dbReference>
<dbReference type="EMBL" id="JAWDGP010005302">
    <property type="protein sequence ID" value="KAK3757987.1"/>
    <property type="molecule type" value="Genomic_DNA"/>
</dbReference>
<sequence length="379" mass="43362">MPSLSLGTLKSSPDERGNCHRLSIDALSSKSYESITTYQAQIYSNNRESDPRDRELVIAKFAAAKDVDTDRWAQCELKKSELARKVARKFNEFIRQVALIRPRTCSFEGTRIDFVKSQTATLDSTSFVHRKRKKGDCLVFEDIVEAFSHFIDITGNVEIESRQRSRSRSRSSSTSRRSSYQSNPIPIPATHRDRRRSFLTTIENRRDSYTSSIESITPPSYEESEFLTRLDQLLGTHHDPSETQRIRSLFLAIIRNGFNLDLRPSTSFNNIDDDVTVECDDRDIPYSLLQTFVHFFLCQTSGQAVICGLKGNKNNDQYKLTTPVIHSLGRHFGERDGGEQAMRTVLENHRCSQICRNLPDVFSVLSQASPSHTFNWQFV</sequence>
<dbReference type="Proteomes" id="UP001283361">
    <property type="component" value="Unassembled WGS sequence"/>
</dbReference>
<keyword evidence="7" id="KW-1185">Reference proteome</keyword>
<proteinExistence type="predicted"/>
<keyword evidence="3" id="KW-0418">Kinase</keyword>
<name>A0AAE0YVT6_9GAST</name>
<dbReference type="GO" id="GO:0004674">
    <property type="term" value="F:protein serine/threonine kinase activity"/>
    <property type="evidence" value="ECO:0007669"/>
    <property type="project" value="UniProtKB-KW"/>
</dbReference>
<dbReference type="Gene3D" id="3.20.200.10">
    <property type="entry name" value="MHCK/EF2 kinase"/>
    <property type="match status" value="1"/>
</dbReference>
<comment type="caution">
    <text evidence="6">The sequence shown here is derived from an EMBL/GenBank/DDBJ whole genome shotgun (WGS) entry which is preliminary data.</text>
</comment>
<feature type="domain" description="Alpha-type protein kinase" evidence="5">
    <location>
        <begin position="1"/>
        <end position="370"/>
    </location>
</feature>
<reference evidence="6" key="1">
    <citation type="journal article" date="2023" name="G3 (Bethesda)">
        <title>A reference genome for the long-term kleptoplast-retaining sea slug Elysia crispata morphotype clarki.</title>
        <authorList>
            <person name="Eastman K.E."/>
            <person name="Pendleton A.L."/>
            <person name="Shaikh M.A."/>
            <person name="Suttiyut T."/>
            <person name="Ogas R."/>
            <person name="Tomko P."/>
            <person name="Gavelis G."/>
            <person name="Widhalm J.R."/>
            <person name="Wisecaver J.H."/>
        </authorList>
    </citation>
    <scope>NUCLEOTIDE SEQUENCE</scope>
    <source>
        <strain evidence="6">ECLA1</strain>
    </source>
</reference>
<feature type="region of interest" description="Disordered" evidence="4">
    <location>
        <begin position="161"/>
        <end position="194"/>
    </location>
</feature>
<evidence type="ECO:0000256" key="1">
    <source>
        <dbReference type="ARBA" id="ARBA00022527"/>
    </source>
</evidence>
<dbReference type="SUPFAM" id="SSF56112">
    <property type="entry name" value="Protein kinase-like (PK-like)"/>
    <property type="match status" value="1"/>
</dbReference>
<dbReference type="InterPro" id="IPR004166">
    <property type="entry name" value="a-kinase_dom"/>
</dbReference>
<evidence type="ECO:0000256" key="4">
    <source>
        <dbReference type="SAM" id="MobiDB-lite"/>
    </source>
</evidence>
<keyword evidence="2" id="KW-0808">Transferase</keyword>
<keyword evidence="1" id="KW-0723">Serine/threonine-protein kinase</keyword>
<evidence type="ECO:0000313" key="7">
    <source>
        <dbReference type="Proteomes" id="UP001283361"/>
    </source>
</evidence>
<evidence type="ECO:0000256" key="3">
    <source>
        <dbReference type="ARBA" id="ARBA00022777"/>
    </source>
</evidence>
<evidence type="ECO:0000313" key="6">
    <source>
        <dbReference type="EMBL" id="KAK3757987.1"/>
    </source>
</evidence>
<gene>
    <name evidence="6" type="ORF">RRG08_058299</name>
</gene>
<dbReference type="PROSITE" id="PS51158">
    <property type="entry name" value="ALPHA_KINASE"/>
    <property type="match status" value="1"/>
</dbReference>
<dbReference type="GO" id="GO:0005524">
    <property type="term" value="F:ATP binding"/>
    <property type="evidence" value="ECO:0007669"/>
    <property type="project" value="InterPro"/>
</dbReference>
<feature type="compositionally biased region" description="Low complexity" evidence="4">
    <location>
        <begin position="170"/>
        <end position="182"/>
    </location>
</feature>